<accession>A0ABR7MGH0</accession>
<sequence length="102" mass="11427">MRISSLFPVQPVDFIAELRARNILSEAQAAALRDYERTRPFSVHYELRTLLYLGIVLLAGGLGILLYQHLDDISHGAIVAALVLCMAGSFGYAVRHRLPFTW</sequence>
<organism evidence="3 4">
    <name type="scientific">Hymenobacter citatus</name>
    <dbReference type="NCBI Taxonomy" id="2763506"/>
    <lineage>
        <taxon>Bacteria</taxon>
        <taxon>Pseudomonadati</taxon>
        <taxon>Bacteroidota</taxon>
        <taxon>Cytophagia</taxon>
        <taxon>Cytophagales</taxon>
        <taxon>Hymenobacteraceae</taxon>
        <taxon>Hymenobacter</taxon>
    </lineage>
</organism>
<keyword evidence="4" id="KW-1185">Reference proteome</keyword>
<evidence type="ECO:0000259" key="2">
    <source>
        <dbReference type="Pfam" id="PF09925"/>
    </source>
</evidence>
<protein>
    <submittedName>
        <fullName evidence="3">DUF2157 domain-containing protein</fullName>
    </submittedName>
</protein>
<name>A0ABR7MGH0_9BACT</name>
<gene>
    <name evidence="3" type="ORF">H8B15_04570</name>
</gene>
<feature type="transmembrane region" description="Helical" evidence="1">
    <location>
        <begin position="73"/>
        <end position="94"/>
    </location>
</feature>
<proteinExistence type="predicted"/>
<feature type="domain" description="DUF2157" evidence="2">
    <location>
        <begin position="17"/>
        <end position="95"/>
    </location>
</feature>
<evidence type="ECO:0000313" key="4">
    <source>
        <dbReference type="Proteomes" id="UP000622017"/>
    </source>
</evidence>
<comment type="caution">
    <text evidence="3">The sequence shown here is derived from an EMBL/GenBank/DDBJ whole genome shotgun (WGS) entry which is preliminary data.</text>
</comment>
<evidence type="ECO:0000256" key="1">
    <source>
        <dbReference type="SAM" id="Phobius"/>
    </source>
</evidence>
<dbReference type="InterPro" id="IPR018677">
    <property type="entry name" value="DUF2157"/>
</dbReference>
<evidence type="ECO:0000313" key="3">
    <source>
        <dbReference type="EMBL" id="MBC6610179.1"/>
    </source>
</evidence>
<dbReference type="EMBL" id="JACSCY010000003">
    <property type="protein sequence ID" value="MBC6610179.1"/>
    <property type="molecule type" value="Genomic_DNA"/>
</dbReference>
<feature type="transmembrane region" description="Helical" evidence="1">
    <location>
        <begin position="49"/>
        <end position="67"/>
    </location>
</feature>
<dbReference type="Proteomes" id="UP000622017">
    <property type="component" value="Unassembled WGS sequence"/>
</dbReference>
<dbReference type="Pfam" id="PF09925">
    <property type="entry name" value="DUF2157"/>
    <property type="match status" value="1"/>
</dbReference>
<keyword evidence="1" id="KW-1133">Transmembrane helix</keyword>
<reference evidence="3 4" key="1">
    <citation type="submission" date="2020-08" db="EMBL/GenBank/DDBJ databases">
        <title>Hymenobacter sp.</title>
        <authorList>
            <person name="Kim M.K."/>
        </authorList>
    </citation>
    <scope>NUCLEOTIDE SEQUENCE [LARGE SCALE GENOMIC DNA]</scope>
    <source>
        <strain evidence="3 4">BT507</strain>
    </source>
</reference>
<keyword evidence="1" id="KW-0812">Transmembrane</keyword>
<keyword evidence="1" id="KW-0472">Membrane</keyword>